<reference evidence="1" key="1">
    <citation type="journal article" date="2013" name="BMC Genomics">
        <title>Unscrambling butterfly oogenesis.</title>
        <authorList>
            <person name="Carter J.M."/>
            <person name="Baker S.C."/>
            <person name="Pink R."/>
            <person name="Carter D.R."/>
            <person name="Collins A."/>
            <person name="Tomlin J."/>
            <person name="Gibbs M."/>
            <person name="Breuker C.J."/>
        </authorList>
    </citation>
    <scope>NUCLEOTIDE SEQUENCE</scope>
    <source>
        <tissue evidence="1">Ovary</tissue>
    </source>
</reference>
<dbReference type="EMBL" id="GAIX01012794">
    <property type="protein sequence ID" value="JAA79766.1"/>
    <property type="molecule type" value="Transcribed_RNA"/>
</dbReference>
<protein>
    <submittedName>
        <fullName evidence="1">Uncharacterized protein</fullName>
    </submittedName>
</protein>
<name>S4NM16_9NEOP</name>
<proteinExistence type="predicted"/>
<accession>S4NM16</accession>
<reference evidence="1" key="2">
    <citation type="submission" date="2013-05" db="EMBL/GenBank/DDBJ databases">
        <authorList>
            <person name="Carter J.-M."/>
            <person name="Baker S.C."/>
            <person name="Pink R."/>
            <person name="Carter D.R.F."/>
            <person name="Collins A."/>
            <person name="Tomlin J."/>
            <person name="Gibbs M."/>
            <person name="Breuker C.J."/>
        </authorList>
    </citation>
    <scope>NUCLEOTIDE SEQUENCE</scope>
    <source>
        <tissue evidence="1">Ovary</tissue>
    </source>
</reference>
<organism evidence="1">
    <name type="scientific">Pararge aegeria</name>
    <name type="common">speckled wood butterfly</name>
    <dbReference type="NCBI Taxonomy" id="116150"/>
    <lineage>
        <taxon>Eukaryota</taxon>
        <taxon>Metazoa</taxon>
        <taxon>Ecdysozoa</taxon>
        <taxon>Arthropoda</taxon>
        <taxon>Hexapoda</taxon>
        <taxon>Insecta</taxon>
        <taxon>Pterygota</taxon>
        <taxon>Neoptera</taxon>
        <taxon>Endopterygota</taxon>
        <taxon>Lepidoptera</taxon>
        <taxon>Glossata</taxon>
        <taxon>Ditrysia</taxon>
        <taxon>Papilionoidea</taxon>
        <taxon>Nymphalidae</taxon>
        <taxon>Satyrinae</taxon>
        <taxon>Satyrini</taxon>
        <taxon>Parargina</taxon>
        <taxon>Pararge</taxon>
    </lineage>
</organism>
<dbReference type="AlphaFoldDB" id="S4NM16"/>
<sequence length="87" mass="9593">MLKIPTVSSYRRMNNCVHGSFEGVAEFHGVLSSPSATSSDSFVSTCLSFGLNKGCVFELEWSLEASIDFLSYLPARTVNSMKPVFIY</sequence>
<evidence type="ECO:0000313" key="1">
    <source>
        <dbReference type="EMBL" id="JAA79766.1"/>
    </source>
</evidence>